<keyword evidence="5" id="KW-1185">Reference proteome</keyword>
<dbReference type="Proteomes" id="UP001304419">
    <property type="component" value="Chromosome 1"/>
</dbReference>
<feature type="transmembrane region" description="Helical" evidence="1">
    <location>
        <begin position="256"/>
        <end position="278"/>
    </location>
</feature>
<feature type="transmembrane region" description="Helical" evidence="1">
    <location>
        <begin position="228"/>
        <end position="250"/>
    </location>
</feature>
<dbReference type="AlphaFoldDB" id="A0A8I2GX23"/>
<reference evidence="2" key="1">
    <citation type="submission" date="2019-10" db="EMBL/GenBank/DDBJ databases">
        <authorList>
            <person name="Paulsen S."/>
        </authorList>
    </citation>
    <scope>NUCLEOTIDE SEQUENCE</scope>
    <source>
        <strain evidence="2">LMG 19692</strain>
    </source>
</reference>
<feature type="transmembrane region" description="Helical" evidence="1">
    <location>
        <begin position="310"/>
        <end position="332"/>
    </location>
</feature>
<protein>
    <submittedName>
        <fullName evidence="2">Uncharacterized protein</fullName>
    </submittedName>
</protein>
<evidence type="ECO:0000313" key="4">
    <source>
        <dbReference type="Proteomes" id="UP000646877"/>
    </source>
</evidence>
<keyword evidence="1" id="KW-0812">Transmembrane</keyword>
<evidence type="ECO:0000313" key="3">
    <source>
        <dbReference type="EMBL" id="WOX27201.1"/>
    </source>
</evidence>
<feature type="transmembrane region" description="Helical" evidence="1">
    <location>
        <begin position="21"/>
        <end position="42"/>
    </location>
</feature>
<proteinExistence type="predicted"/>
<feature type="transmembrane region" description="Helical" evidence="1">
    <location>
        <begin position="138"/>
        <end position="156"/>
    </location>
</feature>
<dbReference type="RefSeq" id="WP_039497473.1">
    <property type="nucleotide sequence ID" value="NZ_CBCSDF010000008.1"/>
</dbReference>
<evidence type="ECO:0000256" key="1">
    <source>
        <dbReference type="SAM" id="Phobius"/>
    </source>
</evidence>
<feature type="transmembrane region" description="Helical" evidence="1">
    <location>
        <begin position="114"/>
        <end position="133"/>
    </location>
</feature>
<accession>A0A8I2GX23</accession>
<keyword evidence="1" id="KW-0472">Membrane</keyword>
<feature type="transmembrane region" description="Helical" evidence="1">
    <location>
        <begin position="338"/>
        <end position="357"/>
    </location>
</feature>
<sequence length="417" mass="46814">MSTLTQRNWWTGFSGFWLRECGSANFFIPGFLASIASPLLTLIEDQNIQAFSLVFSISALWMAFCWQLVKLQAQESALLFPAIKQHIYLQGTVILVIGYLLNALALFNRPASEVAYAMLFATSFGGSFFLLCLRNSVYFRHNSYVFMLVLVLAMFFGDTPQILALLAVPLMVMGTYLLVTRTHHCQWHHMAYQTYINNIQTGWLPSNTFAPDFLTQGFRQFFMPMSYFAGNLLIQTCQILLISGLLAIVASGFFGVTLHFVIGFTDMLVLMVAIFVCWSKLQTKMTWDQLYLLPIYSSLKAIKQAYHVSAVKLGFCLALFQLLVLLACSFFSTFETVAFYLVIFTGSVAGFVLCVALGSMIKSALTLSLCCMFVVILHSAFKSYLLNHEQSATTVYLLLGYVAIATSLLVYSNKKFD</sequence>
<gene>
    <name evidence="2" type="ORF">F9Y85_02560</name>
    <name evidence="3" type="ORF">R5H13_11000</name>
</gene>
<feature type="transmembrane region" description="Helical" evidence="1">
    <location>
        <begin position="87"/>
        <end position="108"/>
    </location>
</feature>
<evidence type="ECO:0000313" key="5">
    <source>
        <dbReference type="Proteomes" id="UP001304419"/>
    </source>
</evidence>
<name>A0A8I2GX23_9GAMM</name>
<feature type="transmembrane region" description="Helical" evidence="1">
    <location>
        <begin position="162"/>
        <end position="179"/>
    </location>
</feature>
<organism evidence="2 4">
    <name type="scientific">Pseudoalteromonas maricaloris</name>
    <dbReference type="NCBI Taxonomy" id="184924"/>
    <lineage>
        <taxon>Bacteria</taxon>
        <taxon>Pseudomonadati</taxon>
        <taxon>Pseudomonadota</taxon>
        <taxon>Gammaproteobacteria</taxon>
        <taxon>Alteromonadales</taxon>
        <taxon>Pseudoalteromonadaceae</taxon>
        <taxon>Pseudoalteromonas</taxon>
    </lineage>
</organism>
<feature type="transmembrane region" description="Helical" evidence="1">
    <location>
        <begin position="48"/>
        <end position="66"/>
    </location>
</feature>
<feature type="transmembrane region" description="Helical" evidence="1">
    <location>
        <begin position="393"/>
        <end position="411"/>
    </location>
</feature>
<dbReference type="EMBL" id="CP137578">
    <property type="protein sequence ID" value="WOX27201.1"/>
    <property type="molecule type" value="Genomic_DNA"/>
</dbReference>
<reference evidence="3 5" key="2">
    <citation type="submission" date="2023-10" db="EMBL/GenBank/DDBJ databases">
        <title>To unveil natural product biosynthetic capacity in Pseudoalteromonas.</title>
        <authorList>
            <person name="Wang J."/>
        </authorList>
    </citation>
    <scope>NUCLEOTIDE SEQUENCE [LARGE SCALE GENOMIC DNA]</scope>
    <source>
        <strain evidence="3 5">DSM 15914</strain>
    </source>
</reference>
<evidence type="ECO:0000313" key="2">
    <source>
        <dbReference type="EMBL" id="NLR20217.1"/>
    </source>
</evidence>
<dbReference type="EMBL" id="WEIA01000001">
    <property type="protein sequence ID" value="NLR20217.1"/>
    <property type="molecule type" value="Genomic_DNA"/>
</dbReference>
<feature type="transmembrane region" description="Helical" evidence="1">
    <location>
        <begin position="364"/>
        <end position="381"/>
    </location>
</feature>
<keyword evidence="1" id="KW-1133">Transmembrane helix</keyword>
<dbReference type="Proteomes" id="UP000646877">
    <property type="component" value="Unassembled WGS sequence"/>
</dbReference>